<dbReference type="PANTHER" id="PTHR37017">
    <property type="entry name" value="AB HYDROLASE-1 DOMAIN-CONTAINING PROTEIN-RELATED"/>
    <property type="match status" value="1"/>
</dbReference>
<dbReference type="GO" id="GO:0016787">
    <property type="term" value="F:hydrolase activity"/>
    <property type="evidence" value="ECO:0007669"/>
    <property type="project" value="UniProtKB-KW"/>
</dbReference>
<sequence length="266" mass="27817">MNTLIKRLALLGVLSLALTALCAEPKEAPHPAAKPTIVLVHGAFADSSSWNDVASDLVARGYPVVAAANPLRSVKYDAAYLDALLETIDGPVVLVGHSYGGMVISDVDSGRHEIKALVYVAAFAPEIGETAAGLSARFPGSTLAAALGPPVALPDGSNDLYIQQARFHQQFAADVPAGPAAAAAVAQRPVTDKALNDASGPPAWGSIPSWSIFGSLDRNIPPEALRFMARRARSRRIVEIDGASHLVMVSHPDEVARLIVEAAESH</sequence>
<keyword evidence="4" id="KW-1185">Reference proteome</keyword>
<protein>
    <submittedName>
        <fullName evidence="3">Alpha/beta fold hydrolase</fullName>
    </submittedName>
</protein>
<evidence type="ECO:0000313" key="4">
    <source>
        <dbReference type="Proteomes" id="UP001595724"/>
    </source>
</evidence>
<feature type="signal peptide" evidence="1">
    <location>
        <begin position="1"/>
        <end position="22"/>
    </location>
</feature>
<dbReference type="InterPro" id="IPR029058">
    <property type="entry name" value="AB_hydrolase_fold"/>
</dbReference>
<proteinExistence type="predicted"/>
<reference evidence="4" key="1">
    <citation type="journal article" date="2019" name="Int. J. Syst. Evol. Microbiol.">
        <title>The Global Catalogue of Microorganisms (GCM) 10K type strain sequencing project: providing services to taxonomists for standard genome sequencing and annotation.</title>
        <authorList>
            <consortium name="The Broad Institute Genomics Platform"/>
            <consortium name="The Broad Institute Genome Sequencing Center for Infectious Disease"/>
            <person name="Wu L."/>
            <person name="Ma J."/>
        </authorList>
    </citation>
    <scope>NUCLEOTIDE SEQUENCE [LARGE SCALE GENOMIC DNA]</scope>
    <source>
        <strain evidence="4">KCTC 42211</strain>
    </source>
</reference>
<dbReference type="Proteomes" id="UP001595724">
    <property type="component" value="Unassembled WGS sequence"/>
</dbReference>
<accession>A0ABV7V018</accession>
<keyword evidence="1" id="KW-0732">Signal</keyword>
<feature type="chain" id="PRO_5046791411" evidence="1">
    <location>
        <begin position="23"/>
        <end position="266"/>
    </location>
</feature>
<gene>
    <name evidence="3" type="ORF">ACFOM9_15315</name>
</gene>
<name>A0ABV7V018_9GAMM</name>
<comment type="caution">
    <text evidence="3">The sequence shown here is derived from an EMBL/GenBank/DDBJ whole genome shotgun (WGS) entry which is preliminary data.</text>
</comment>
<dbReference type="SUPFAM" id="SSF53474">
    <property type="entry name" value="alpha/beta-Hydrolases"/>
    <property type="match status" value="1"/>
</dbReference>
<evidence type="ECO:0000313" key="3">
    <source>
        <dbReference type="EMBL" id="MFC3661429.1"/>
    </source>
</evidence>
<keyword evidence="3" id="KW-0378">Hydrolase</keyword>
<evidence type="ECO:0000259" key="2">
    <source>
        <dbReference type="Pfam" id="PF12697"/>
    </source>
</evidence>
<dbReference type="EMBL" id="JBHRYF010000017">
    <property type="protein sequence ID" value="MFC3661429.1"/>
    <property type="molecule type" value="Genomic_DNA"/>
</dbReference>
<feature type="domain" description="AB hydrolase-1" evidence="2">
    <location>
        <begin position="37"/>
        <end position="257"/>
    </location>
</feature>
<dbReference type="InterPro" id="IPR052897">
    <property type="entry name" value="Sec-Metab_Biosynth_Hydrolase"/>
</dbReference>
<organism evidence="3 4">
    <name type="scientific">Luteimonas notoginsengisoli</name>
    <dbReference type="NCBI Taxonomy" id="1578200"/>
    <lineage>
        <taxon>Bacteria</taxon>
        <taxon>Pseudomonadati</taxon>
        <taxon>Pseudomonadota</taxon>
        <taxon>Gammaproteobacteria</taxon>
        <taxon>Lysobacterales</taxon>
        <taxon>Lysobacteraceae</taxon>
        <taxon>Luteimonas</taxon>
    </lineage>
</organism>
<dbReference type="PANTHER" id="PTHR37017:SF11">
    <property type="entry name" value="ESTERASE_LIPASE_THIOESTERASE DOMAIN-CONTAINING PROTEIN"/>
    <property type="match status" value="1"/>
</dbReference>
<dbReference type="InterPro" id="IPR000073">
    <property type="entry name" value="AB_hydrolase_1"/>
</dbReference>
<dbReference type="Pfam" id="PF12697">
    <property type="entry name" value="Abhydrolase_6"/>
    <property type="match status" value="1"/>
</dbReference>
<dbReference type="RefSeq" id="WP_386712837.1">
    <property type="nucleotide sequence ID" value="NZ_JBHRYF010000017.1"/>
</dbReference>
<dbReference type="Gene3D" id="3.40.50.1820">
    <property type="entry name" value="alpha/beta hydrolase"/>
    <property type="match status" value="1"/>
</dbReference>
<evidence type="ECO:0000256" key="1">
    <source>
        <dbReference type="SAM" id="SignalP"/>
    </source>
</evidence>